<evidence type="ECO:0000259" key="5">
    <source>
        <dbReference type="Pfam" id="PF06276"/>
    </source>
</evidence>
<comment type="similarity">
    <text evidence="2">Belongs to the IucA/IucC family.</text>
</comment>
<dbReference type="PANTHER" id="PTHR34384">
    <property type="entry name" value="L-2,3-DIAMINOPROPANOATE--CITRATE LIGASE"/>
    <property type="match status" value="1"/>
</dbReference>
<dbReference type="EMBL" id="CP045096">
    <property type="protein sequence ID" value="QFR01200.1"/>
    <property type="molecule type" value="Genomic_DNA"/>
</dbReference>
<evidence type="ECO:0000313" key="6">
    <source>
        <dbReference type="EMBL" id="QFR01200.1"/>
    </source>
</evidence>
<dbReference type="Gene3D" id="1.10.510.40">
    <property type="match status" value="1"/>
</dbReference>
<reference evidence="6 7" key="1">
    <citation type="submission" date="2019-10" db="EMBL/GenBank/DDBJ databases">
        <title>Streptomyces sp. strain GY16 isolated from leaves of Broussonetia papyrifera.</title>
        <authorList>
            <person name="Mo P."/>
        </authorList>
    </citation>
    <scope>NUCLEOTIDE SEQUENCE [LARGE SCALE GENOMIC DNA]</scope>
    <source>
        <strain evidence="6 7">GY16</strain>
    </source>
</reference>
<dbReference type="InterPro" id="IPR037455">
    <property type="entry name" value="LucA/IucC-like"/>
</dbReference>
<dbReference type="PANTHER" id="PTHR34384:SF5">
    <property type="entry name" value="L-2,3-DIAMINOPROPANOATE--CITRATE LIGASE"/>
    <property type="match status" value="1"/>
</dbReference>
<dbReference type="AlphaFoldDB" id="A0A5P8KF91"/>
<feature type="domain" description="Aerobactin siderophore biosynthesis IucA/IucC-like C-terminal" evidence="5">
    <location>
        <begin position="375"/>
        <end position="510"/>
    </location>
</feature>
<evidence type="ECO:0000256" key="3">
    <source>
        <dbReference type="SAM" id="MobiDB-lite"/>
    </source>
</evidence>
<gene>
    <name evidence="6" type="ORF">F9278_39090</name>
</gene>
<feature type="region of interest" description="Disordered" evidence="3">
    <location>
        <begin position="1"/>
        <end position="21"/>
    </location>
</feature>
<evidence type="ECO:0000256" key="2">
    <source>
        <dbReference type="ARBA" id="ARBA00007832"/>
    </source>
</evidence>
<dbReference type="Proteomes" id="UP000327294">
    <property type="component" value="Chromosome"/>
</dbReference>
<evidence type="ECO:0000313" key="7">
    <source>
        <dbReference type="Proteomes" id="UP000327294"/>
    </source>
</evidence>
<dbReference type="RefSeq" id="WP_152172518.1">
    <property type="nucleotide sequence ID" value="NZ_CP045096.1"/>
</dbReference>
<proteinExistence type="inferred from homology"/>
<feature type="compositionally biased region" description="Basic and acidic residues" evidence="3">
    <location>
        <begin position="1"/>
        <end position="19"/>
    </location>
</feature>
<keyword evidence="7" id="KW-1185">Reference proteome</keyword>
<protein>
    <submittedName>
        <fullName evidence="6">IucA/IucC family siderophore biosynthesis protein</fullName>
    </submittedName>
</protein>
<accession>A0A5P8KF91</accession>
<dbReference type="GO" id="GO:0016881">
    <property type="term" value="F:acid-amino acid ligase activity"/>
    <property type="evidence" value="ECO:0007669"/>
    <property type="project" value="UniProtKB-ARBA"/>
</dbReference>
<dbReference type="Pfam" id="PF04183">
    <property type="entry name" value="IucA_IucC"/>
    <property type="match status" value="1"/>
</dbReference>
<dbReference type="KEGG" id="sphv:F9278_39090"/>
<evidence type="ECO:0000259" key="4">
    <source>
        <dbReference type="Pfam" id="PF04183"/>
    </source>
</evidence>
<evidence type="ECO:0000256" key="1">
    <source>
        <dbReference type="ARBA" id="ARBA00004924"/>
    </source>
</evidence>
<dbReference type="InterPro" id="IPR007310">
    <property type="entry name" value="Aerobactin_biosyn_IucA/IucC_N"/>
</dbReference>
<organism evidence="6 7">
    <name type="scientific">Streptomyces phaeolivaceus</name>
    <dbReference type="NCBI Taxonomy" id="2653200"/>
    <lineage>
        <taxon>Bacteria</taxon>
        <taxon>Bacillati</taxon>
        <taxon>Actinomycetota</taxon>
        <taxon>Actinomycetes</taxon>
        <taxon>Kitasatosporales</taxon>
        <taxon>Streptomycetaceae</taxon>
        <taxon>Streptomyces</taxon>
    </lineage>
</organism>
<name>A0A5P8KF91_9ACTN</name>
<sequence length="529" mass="57090">MDPVDRVDPVDATPPRDDIGAAADARAAAPLLNCLLREVAEPVGPDAPGAHRLRASGRLLRVRGTRRPTHPEVRTADAWQPLTHTELVKLTTEELRALTGLSNPELPAEMLDSREAVAAVLTARDRTPAPGDPYRRSEQSLITGHPFHPAPKARGGGPAAGWLPYAPEVYAHFPLTLLGVRADTVVEEGDTTALDALAPAPPGYRLLPAHPWQLDLLGDTLTEAFADGRLVRLGRTDGDVWPTAAIRTVYLPGSAPGAESGTESGGAPAVSDLFLKFSLDVRITNDIRRLWRHDLLKLRRTDRAVTEAFAALPGAWLSDRGYRTADFAFEELAVLVRDGLFGHVPPGTTPFLAAALTEGTEAFPGNPLADATDPEAWWEGYLRAVVPPALAAFHGHGVVLEAHLQNTVIACDPSGTPVRAVYRDAEGVKLLPDMTREAGWERLVYCLFVNNLLEIAAALAEHHPGLDPWPAVRHELARHPDVPEAVDLPDSPTLPGKTNLLLRWTGADGADARYLPLPNPIRRGRGRTE</sequence>
<dbReference type="Pfam" id="PF06276">
    <property type="entry name" value="FhuF"/>
    <property type="match status" value="1"/>
</dbReference>
<feature type="domain" description="Aerobactin siderophore biosynthesis IucA/IucC N-terminal" evidence="4">
    <location>
        <begin position="134"/>
        <end position="357"/>
    </location>
</feature>
<dbReference type="InterPro" id="IPR022770">
    <property type="entry name" value="IucA/IucC-like_C"/>
</dbReference>
<comment type="pathway">
    <text evidence="1">Siderophore biosynthesis.</text>
</comment>
<dbReference type="GO" id="GO:0019290">
    <property type="term" value="P:siderophore biosynthetic process"/>
    <property type="evidence" value="ECO:0007669"/>
    <property type="project" value="InterPro"/>
</dbReference>